<comment type="caution">
    <text evidence="2">The sequence shown here is derived from an EMBL/GenBank/DDBJ whole genome shotgun (WGS) entry which is preliminary data.</text>
</comment>
<dbReference type="STRING" id="1263015.BN580_00234"/>
<protein>
    <submittedName>
        <fullName evidence="2">Sigma-70 region 4</fullName>
    </submittedName>
</protein>
<dbReference type="InterPro" id="IPR013324">
    <property type="entry name" value="RNA_pol_sigma_r3/r4-like"/>
</dbReference>
<evidence type="ECO:0000259" key="1">
    <source>
        <dbReference type="Pfam" id="PF08281"/>
    </source>
</evidence>
<sequence length="161" mass="18890">MGFNYGMEKKKFNEEWKKLQKEYEEAGMSEKSIQEIYEFDLNVFRKNRTEINHTQPFTDDDCAEGNAQGESMSTLLQKFQSELSVIDSHNFQTNPRFSWIDEIENDELYMKVLALPEKDKELLTMIAFEGFTQREVAEIRKVAPAAICKKIKKLKKILFEG</sequence>
<dbReference type="GO" id="GO:0003677">
    <property type="term" value="F:DNA binding"/>
    <property type="evidence" value="ECO:0007669"/>
    <property type="project" value="InterPro"/>
</dbReference>
<name>R6V2H5_9BACT</name>
<reference evidence="2" key="1">
    <citation type="submission" date="2012-11" db="EMBL/GenBank/DDBJ databases">
        <title>Dependencies among metagenomic species, viruses, plasmids and units of genetic variation.</title>
        <authorList>
            <person name="Nielsen H.B."/>
            <person name="Almeida M."/>
            <person name="Juncker A.S."/>
            <person name="Rasmussen S."/>
            <person name="Li J."/>
            <person name="Sunagawa S."/>
            <person name="Plichta D."/>
            <person name="Gautier L."/>
            <person name="Le Chatelier E."/>
            <person name="Peletier E."/>
            <person name="Bonde I."/>
            <person name="Nielsen T."/>
            <person name="Manichanh C."/>
            <person name="Arumugam M."/>
            <person name="Batto J."/>
            <person name="Santos M.B.Q.D."/>
            <person name="Blom N."/>
            <person name="Borruel N."/>
            <person name="Burgdorf K.S."/>
            <person name="Boumezbeur F."/>
            <person name="Casellas F."/>
            <person name="Dore J."/>
            <person name="Guarner F."/>
            <person name="Hansen T."/>
            <person name="Hildebrand F."/>
            <person name="Kaas R.S."/>
            <person name="Kennedy S."/>
            <person name="Kristiansen K."/>
            <person name="Kultima J.R."/>
            <person name="Leonard P."/>
            <person name="Levenez F."/>
            <person name="Lund O."/>
            <person name="Moumen B."/>
            <person name="Le Paslier D."/>
            <person name="Pons N."/>
            <person name="Pedersen O."/>
            <person name="Prifti E."/>
            <person name="Qin J."/>
            <person name="Raes J."/>
            <person name="Tap J."/>
            <person name="Tims S."/>
            <person name="Ussery D.W."/>
            <person name="Yamada T."/>
            <person name="MetaHit consortium"/>
            <person name="Renault P."/>
            <person name="Sicheritz-Ponten T."/>
            <person name="Bork P."/>
            <person name="Wang J."/>
            <person name="Brunak S."/>
            <person name="Ehrlich S.D."/>
        </authorList>
    </citation>
    <scope>NUCLEOTIDE SEQUENCE [LARGE SCALE GENOMIC DNA]</scope>
</reference>
<evidence type="ECO:0000313" key="3">
    <source>
        <dbReference type="Proteomes" id="UP000017938"/>
    </source>
</evidence>
<dbReference type="SUPFAM" id="SSF88659">
    <property type="entry name" value="Sigma3 and sigma4 domains of RNA polymerase sigma factors"/>
    <property type="match status" value="1"/>
</dbReference>
<dbReference type="GO" id="GO:0006352">
    <property type="term" value="P:DNA-templated transcription initiation"/>
    <property type="evidence" value="ECO:0007669"/>
    <property type="project" value="InterPro"/>
</dbReference>
<evidence type="ECO:0000313" key="2">
    <source>
        <dbReference type="EMBL" id="CDC76967.1"/>
    </source>
</evidence>
<organism evidence="2 3">
    <name type="scientific">Candidatus Colimorpha enterica</name>
    <dbReference type="NCBI Taxonomy" id="3083063"/>
    <lineage>
        <taxon>Bacteria</taxon>
        <taxon>Pseudomonadati</taxon>
        <taxon>Bacteroidota</taxon>
        <taxon>Bacteroidia</taxon>
        <taxon>Bacteroidales</taxon>
        <taxon>Candidatus Colimorpha</taxon>
    </lineage>
</organism>
<dbReference type="Proteomes" id="UP000017938">
    <property type="component" value="Unassembled WGS sequence"/>
</dbReference>
<dbReference type="EMBL" id="CBFW010000411">
    <property type="protein sequence ID" value="CDC76967.1"/>
    <property type="molecule type" value="Genomic_DNA"/>
</dbReference>
<dbReference type="InterPro" id="IPR013249">
    <property type="entry name" value="RNA_pol_sigma70_r4_t2"/>
</dbReference>
<proteinExistence type="predicted"/>
<accession>R6V2H5</accession>
<dbReference type="AlphaFoldDB" id="R6V2H5"/>
<dbReference type="Pfam" id="PF08281">
    <property type="entry name" value="Sigma70_r4_2"/>
    <property type="match status" value="1"/>
</dbReference>
<feature type="domain" description="RNA polymerase sigma factor 70 region 4 type 2" evidence="1">
    <location>
        <begin position="107"/>
        <end position="153"/>
    </location>
</feature>
<dbReference type="GO" id="GO:0016987">
    <property type="term" value="F:sigma factor activity"/>
    <property type="evidence" value="ECO:0007669"/>
    <property type="project" value="InterPro"/>
</dbReference>
<dbReference type="Gene3D" id="1.20.140.160">
    <property type="match status" value="1"/>
</dbReference>
<gene>
    <name evidence="2" type="ORF">BN580_00234</name>
</gene>